<keyword evidence="2" id="KW-1185">Reference proteome</keyword>
<comment type="caution">
    <text evidence="1">The sequence shown here is derived from an EMBL/GenBank/DDBJ whole genome shotgun (WGS) entry which is preliminary data.</text>
</comment>
<organism evidence="1 2">
    <name type="scientific">Henosepilachna vigintioctopunctata</name>
    <dbReference type="NCBI Taxonomy" id="420089"/>
    <lineage>
        <taxon>Eukaryota</taxon>
        <taxon>Metazoa</taxon>
        <taxon>Ecdysozoa</taxon>
        <taxon>Arthropoda</taxon>
        <taxon>Hexapoda</taxon>
        <taxon>Insecta</taxon>
        <taxon>Pterygota</taxon>
        <taxon>Neoptera</taxon>
        <taxon>Endopterygota</taxon>
        <taxon>Coleoptera</taxon>
        <taxon>Polyphaga</taxon>
        <taxon>Cucujiformia</taxon>
        <taxon>Coccinelloidea</taxon>
        <taxon>Coccinellidae</taxon>
        <taxon>Epilachninae</taxon>
        <taxon>Epilachnini</taxon>
        <taxon>Henosepilachna</taxon>
    </lineage>
</organism>
<dbReference type="AlphaFoldDB" id="A0AAW1V0P7"/>
<evidence type="ECO:0000313" key="2">
    <source>
        <dbReference type="Proteomes" id="UP001431783"/>
    </source>
</evidence>
<name>A0AAW1V0P7_9CUCU</name>
<proteinExistence type="predicted"/>
<protein>
    <submittedName>
        <fullName evidence="1">Uncharacterized protein</fullName>
    </submittedName>
</protein>
<accession>A0AAW1V0P7</accession>
<dbReference type="Proteomes" id="UP001431783">
    <property type="component" value="Unassembled WGS sequence"/>
</dbReference>
<reference evidence="1 2" key="1">
    <citation type="submission" date="2023-03" db="EMBL/GenBank/DDBJ databases">
        <title>Genome insight into feeding habits of ladybird beetles.</title>
        <authorList>
            <person name="Li H.-S."/>
            <person name="Huang Y.-H."/>
            <person name="Pang H."/>
        </authorList>
    </citation>
    <scope>NUCLEOTIDE SEQUENCE [LARGE SCALE GENOMIC DNA]</scope>
    <source>
        <strain evidence="1">SYSU_2023b</strain>
        <tissue evidence="1">Whole body</tissue>
    </source>
</reference>
<gene>
    <name evidence="1" type="ORF">WA026_004519</name>
</gene>
<evidence type="ECO:0000313" key="1">
    <source>
        <dbReference type="EMBL" id="KAK9889242.1"/>
    </source>
</evidence>
<sequence>MHERFKVSKSQEKNNIYGNYSDSENYLDDDAAREKLLPPNKLGTITEGMSVVPCFRYEFLYSNMLKIVSNIFHGGALNTYETIPATTSTKTANLTLISVWFSL</sequence>
<dbReference type="EMBL" id="JARQZJ010000122">
    <property type="protein sequence ID" value="KAK9889242.1"/>
    <property type="molecule type" value="Genomic_DNA"/>
</dbReference>